<dbReference type="SUPFAM" id="SSF53474">
    <property type="entry name" value="alpha/beta-Hydrolases"/>
    <property type="match status" value="1"/>
</dbReference>
<gene>
    <name evidence="1" type="ORF">C8E83_0544</name>
</gene>
<dbReference type="Gene3D" id="3.40.50.1820">
    <property type="entry name" value="alpha/beta hydrolase"/>
    <property type="match status" value="1"/>
</dbReference>
<evidence type="ECO:0000313" key="1">
    <source>
        <dbReference type="EMBL" id="RKR73451.1"/>
    </source>
</evidence>
<name>A0A495IDQ3_9MICO</name>
<dbReference type="Proteomes" id="UP000280008">
    <property type="component" value="Unassembled WGS sequence"/>
</dbReference>
<reference evidence="1 2" key="1">
    <citation type="submission" date="2018-10" db="EMBL/GenBank/DDBJ databases">
        <title>Sequencing the genomes of 1000 actinobacteria strains.</title>
        <authorList>
            <person name="Klenk H.-P."/>
        </authorList>
    </citation>
    <scope>NUCLEOTIDE SEQUENCE [LARGE SCALE GENOMIC DNA]</scope>
    <source>
        <strain evidence="1 2">DSM 17894</strain>
    </source>
</reference>
<sequence length="229" mass="23251">MLVVGGLDESSDDFALLTDLLVLAGFAVTVFGDVSVDPDSGLGGVRAALAEVSIAAPVTVVGSDFGAVLALTLLVAERRPIDAIVIGGLVTRLSRASTVPVADFEALGGVDRAGGGADPALDGAEAVPATVSVARIPAGFRLPQPAEVRVPVLVFHGDADDVTRVADAVSWASLLPFGSLRLVPGGDHRVLTGEARRTVAAAIVLFLERQRAGRPVLVDGFASTGVRAT</sequence>
<dbReference type="EMBL" id="RBKS01000001">
    <property type="protein sequence ID" value="RKR73451.1"/>
    <property type="molecule type" value="Genomic_DNA"/>
</dbReference>
<protein>
    <recommendedName>
        <fullName evidence="3">Alpha/beta hydrolase family protein</fullName>
    </recommendedName>
</protein>
<proteinExistence type="predicted"/>
<evidence type="ECO:0008006" key="3">
    <source>
        <dbReference type="Google" id="ProtNLM"/>
    </source>
</evidence>
<comment type="caution">
    <text evidence="1">The sequence shown here is derived from an EMBL/GenBank/DDBJ whole genome shotgun (WGS) entry which is preliminary data.</text>
</comment>
<dbReference type="InterPro" id="IPR029058">
    <property type="entry name" value="AB_hydrolase_fold"/>
</dbReference>
<keyword evidence="2" id="KW-1185">Reference proteome</keyword>
<dbReference type="AlphaFoldDB" id="A0A495IDQ3"/>
<evidence type="ECO:0000313" key="2">
    <source>
        <dbReference type="Proteomes" id="UP000280008"/>
    </source>
</evidence>
<organism evidence="1 2">
    <name type="scientific">Frondihabitans australicus</name>
    <dbReference type="NCBI Taxonomy" id="386892"/>
    <lineage>
        <taxon>Bacteria</taxon>
        <taxon>Bacillati</taxon>
        <taxon>Actinomycetota</taxon>
        <taxon>Actinomycetes</taxon>
        <taxon>Micrococcales</taxon>
        <taxon>Microbacteriaceae</taxon>
        <taxon>Frondihabitans</taxon>
    </lineage>
</organism>
<accession>A0A495IDQ3</accession>